<dbReference type="Gene3D" id="3.30.2350.10">
    <property type="entry name" value="Pseudouridine synthase"/>
    <property type="match status" value="1"/>
</dbReference>
<dbReference type="GO" id="GO:0000455">
    <property type="term" value="P:enzyme-directed rRNA pseudouridine synthesis"/>
    <property type="evidence" value="ECO:0007669"/>
    <property type="project" value="UniProtKB-ARBA"/>
</dbReference>
<dbReference type="InterPro" id="IPR036986">
    <property type="entry name" value="S4_RNA-bd_sf"/>
</dbReference>
<dbReference type="eggNOG" id="COG0564">
    <property type="taxonomic scope" value="Bacteria"/>
</dbReference>
<dbReference type="GO" id="GO:0120159">
    <property type="term" value="F:rRNA pseudouridine synthase activity"/>
    <property type="evidence" value="ECO:0007669"/>
    <property type="project" value="UniProtKB-ARBA"/>
</dbReference>
<dbReference type="InterPro" id="IPR006145">
    <property type="entry name" value="PsdUridine_synth_RsuA/RluA"/>
</dbReference>
<dbReference type="HOGENOM" id="CLU_016902_4_4_9"/>
<dbReference type="EC" id="5.4.99.-" evidence="7"/>
<dbReference type="AlphaFoldDB" id="K0B0U6"/>
<dbReference type="FunFam" id="3.30.2350.10:FF:000006">
    <property type="entry name" value="Pseudouridine synthase"/>
    <property type="match status" value="1"/>
</dbReference>
<comment type="function">
    <text evidence="7">Responsible for synthesis of pseudouridine from uracil.</text>
</comment>
<dbReference type="InterPro" id="IPR020103">
    <property type="entry name" value="PsdUridine_synth_cat_dom_sf"/>
</dbReference>
<dbReference type="KEGG" id="cad:Curi_c16950"/>
<proteinExistence type="inferred from homology"/>
<dbReference type="SUPFAM" id="SSF55174">
    <property type="entry name" value="Alpha-L RNA-binding motif"/>
    <property type="match status" value="1"/>
</dbReference>
<dbReference type="SMART" id="SM00363">
    <property type="entry name" value="S4"/>
    <property type="match status" value="1"/>
</dbReference>
<dbReference type="PATRIC" id="fig|1128398.3.peg.1740"/>
<dbReference type="PANTHER" id="PTHR21600:SF44">
    <property type="entry name" value="RIBOSOMAL LARGE SUBUNIT PSEUDOURIDINE SYNTHASE D"/>
    <property type="match status" value="1"/>
</dbReference>
<dbReference type="NCBIfam" id="TIGR00005">
    <property type="entry name" value="rluA_subfam"/>
    <property type="match status" value="1"/>
</dbReference>
<keyword evidence="10" id="KW-1185">Reference proteome</keyword>
<dbReference type="InterPro" id="IPR006225">
    <property type="entry name" value="PsdUridine_synth_RluC/D"/>
</dbReference>
<evidence type="ECO:0000313" key="10">
    <source>
        <dbReference type="Proteomes" id="UP000006094"/>
    </source>
</evidence>
<reference evidence="9 10" key="1">
    <citation type="journal article" date="2012" name="PLoS ONE">
        <title>The purine-utilizing bacterium Clostridium acidurici 9a: a genome-guided metabolic reconsideration.</title>
        <authorList>
            <person name="Hartwich K."/>
            <person name="Poehlein A."/>
            <person name="Daniel R."/>
        </authorList>
    </citation>
    <scope>NUCLEOTIDE SEQUENCE [LARGE SCALE GENOMIC DNA]</scope>
    <source>
        <strain evidence="10">ATCC 7906 / DSM 604 / BCRC 14475 / CIP 104303 / KCTC 5404 / NCIMB 10678 / 9a</strain>
    </source>
</reference>
<dbReference type="PROSITE" id="PS50889">
    <property type="entry name" value="S4"/>
    <property type="match status" value="1"/>
</dbReference>
<dbReference type="PANTHER" id="PTHR21600">
    <property type="entry name" value="MITOCHONDRIAL RNA PSEUDOURIDINE SYNTHASE"/>
    <property type="match status" value="1"/>
</dbReference>
<dbReference type="InterPro" id="IPR006224">
    <property type="entry name" value="PsdUridine_synth_RluA-like_CS"/>
</dbReference>
<evidence type="ECO:0000256" key="7">
    <source>
        <dbReference type="RuleBase" id="RU362028"/>
    </source>
</evidence>
<dbReference type="EMBL" id="CP003326">
    <property type="protein sequence ID" value="AFS78702.1"/>
    <property type="molecule type" value="Genomic_DNA"/>
</dbReference>
<sequence>MEIIEIFVDEEDDERIDAYLTQQLNETSRAHIQRLIKDELVKVNNKNVKPRYIVRTGDHIVVSLPQEQELEIISENIPIDMVYNDEDVAVINKPQGMVVHPAPGNYSGTLVNALLYHFRTLSNINNKMRPGIVHRIDKDTSGLLMIAKNNFAHEDLAQQLKEHSTTRKYYALVEGNIKEDSGTINAPIGRHPIDRKKMTVTDKNSKEAITHFKVLERFEKYTLIEAQLETGRTHQIRVHMAFINHPVVGDPVYGYKNQKFKLKGQLLHAKTLGFIHPRTKKYLEFDSEIPEYFKNIILKLRK</sequence>
<evidence type="ECO:0000256" key="1">
    <source>
        <dbReference type="ARBA" id="ARBA00000073"/>
    </source>
</evidence>
<evidence type="ECO:0000259" key="8">
    <source>
        <dbReference type="SMART" id="SM00363"/>
    </source>
</evidence>
<dbReference type="Pfam" id="PF00849">
    <property type="entry name" value="PseudoU_synth_2"/>
    <property type="match status" value="1"/>
</dbReference>
<evidence type="ECO:0000256" key="5">
    <source>
        <dbReference type="PIRSR" id="PIRSR606225-1"/>
    </source>
</evidence>
<dbReference type="CDD" id="cd00165">
    <property type="entry name" value="S4"/>
    <property type="match status" value="1"/>
</dbReference>
<dbReference type="STRING" id="1128398.Curi_c16950"/>
<comment type="catalytic activity">
    <reaction evidence="1 7">
        <text>a uridine in RNA = a pseudouridine in RNA</text>
        <dbReference type="Rhea" id="RHEA:48348"/>
        <dbReference type="Rhea" id="RHEA-COMP:12068"/>
        <dbReference type="Rhea" id="RHEA-COMP:12069"/>
        <dbReference type="ChEBI" id="CHEBI:65314"/>
        <dbReference type="ChEBI" id="CHEBI:65315"/>
    </reaction>
</comment>
<dbReference type="CDD" id="cd02869">
    <property type="entry name" value="PseudoU_synth_RluA_like"/>
    <property type="match status" value="1"/>
</dbReference>
<dbReference type="SUPFAM" id="SSF55120">
    <property type="entry name" value="Pseudouridine synthase"/>
    <property type="match status" value="1"/>
</dbReference>
<keyword evidence="4 7" id="KW-0413">Isomerase</keyword>
<feature type="active site" evidence="5">
    <location>
        <position position="137"/>
    </location>
</feature>
<dbReference type="Proteomes" id="UP000006094">
    <property type="component" value="Chromosome"/>
</dbReference>
<name>K0B0U6_GOTA9</name>
<evidence type="ECO:0000256" key="3">
    <source>
        <dbReference type="ARBA" id="ARBA00022884"/>
    </source>
</evidence>
<feature type="domain" description="RNA-binding S4" evidence="8">
    <location>
        <begin position="14"/>
        <end position="78"/>
    </location>
</feature>
<gene>
    <name evidence="9" type="ordered locus">Curi_c16950</name>
</gene>
<dbReference type="GO" id="GO:0003723">
    <property type="term" value="F:RNA binding"/>
    <property type="evidence" value="ECO:0007669"/>
    <property type="project" value="UniProtKB-KW"/>
</dbReference>
<comment type="similarity">
    <text evidence="2 7">Belongs to the pseudouridine synthase RluA family.</text>
</comment>
<accession>K0B0U6</accession>
<dbReference type="InterPro" id="IPR002942">
    <property type="entry name" value="S4_RNA-bd"/>
</dbReference>
<keyword evidence="3 6" id="KW-0694">RNA-binding</keyword>
<dbReference type="OrthoDB" id="9807829at2"/>
<evidence type="ECO:0000256" key="6">
    <source>
        <dbReference type="PROSITE-ProRule" id="PRU00182"/>
    </source>
</evidence>
<organism evidence="9 10">
    <name type="scientific">Gottschalkia acidurici (strain ATCC 7906 / DSM 604 / BCRC 14475 / CIP 104303 / KCTC 5404 / NCIMB 10678 / 9a)</name>
    <name type="common">Clostridium acidurici</name>
    <dbReference type="NCBI Taxonomy" id="1128398"/>
    <lineage>
        <taxon>Bacteria</taxon>
        <taxon>Bacillati</taxon>
        <taxon>Bacillota</taxon>
        <taxon>Tissierellia</taxon>
        <taxon>Tissierellales</taxon>
        <taxon>Gottschalkiaceae</taxon>
        <taxon>Gottschalkia</taxon>
    </lineage>
</organism>
<evidence type="ECO:0000256" key="2">
    <source>
        <dbReference type="ARBA" id="ARBA00010876"/>
    </source>
</evidence>
<dbReference type="Gene3D" id="3.10.290.10">
    <property type="entry name" value="RNA-binding S4 domain"/>
    <property type="match status" value="1"/>
</dbReference>
<evidence type="ECO:0000313" key="9">
    <source>
        <dbReference type="EMBL" id="AFS78702.1"/>
    </source>
</evidence>
<dbReference type="PROSITE" id="PS01129">
    <property type="entry name" value="PSI_RLU"/>
    <property type="match status" value="1"/>
</dbReference>
<dbReference type="InterPro" id="IPR050188">
    <property type="entry name" value="RluA_PseudoU_synthase"/>
</dbReference>
<dbReference type="RefSeq" id="WP_014967838.1">
    <property type="nucleotide sequence ID" value="NC_018664.1"/>
</dbReference>
<dbReference type="Pfam" id="PF01479">
    <property type="entry name" value="S4"/>
    <property type="match status" value="1"/>
</dbReference>
<protein>
    <recommendedName>
        <fullName evidence="7">Pseudouridine synthase</fullName>
        <ecNumber evidence="7">5.4.99.-</ecNumber>
    </recommendedName>
</protein>
<evidence type="ECO:0000256" key="4">
    <source>
        <dbReference type="ARBA" id="ARBA00023235"/>
    </source>
</evidence>